<dbReference type="AlphaFoldDB" id="B1KJ07"/>
<protein>
    <submittedName>
        <fullName evidence="1">Uncharacterized protein</fullName>
    </submittedName>
</protein>
<dbReference type="HOGENOM" id="CLU_2958219_0_0_6"/>
<dbReference type="KEGG" id="swd:Swoo_1363"/>
<sequence>MGSNATTNRADTLTITVCTVVEALATERFTAVISDDIEDILFTFSMLLFIILRVNLDNG</sequence>
<gene>
    <name evidence="1" type="ordered locus">Swoo_1363</name>
</gene>
<organism evidence="1 2">
    <name type="scientific">Shewanella woodyi (strain ATCC 51908 / MS32)</name>
    <dbReference type="NCBI Taxonomy" id="392500"/>
    <lineage>
        <taxon>Bacteria</taxon>
        <taxon>Pseudomonadati</taxon>
        <taxon>Pseudomonadota</taxon>
        <taxon>Gammaproteobacteria</taxon>
        <taxon>Alteromonadales</taxon>
        <taxon>Shewanellaceae</taxon>
        <taxon>Shewanella</taxon>
    </lineage>
</organism>
<keyword evidence="2" id="KW-1185">Reference proteome</keyword>
<name>B1KJ07_SHEWM</name>
<accession>B1KJ07</accession>
<proteinExistence type="predicted"/>
<dbReference type="EMBL" id="CP000961">
    <property type="protein sequence ID" value="ACA85655.1"/>
    <property type="molecule type" value="Genomic_DNA"/>
</dbReference>
<evidence type="ECO:0000313" key="1">
    <source>
        <dbReference type="EMBL" id="ACA85655.1"/>
    </source>
</evidence>
<evidence type="ECO:0000313" key="2">
    <source>
        <dbReference type="Proteomes" id="UP000002168"/>
    </source>
</evidence>
<dbReference type="Proteomes" id="UP000002168">
    <property type="component" value="Chromosome"/>
</dbReference>
<reference evidence="1 2" key="1">
    <citation type="submission" date="2008-02" db="EMBL/GenBank/DDBJ databases">
        <title>Complete sequence of Shewanella woodyi ATCC 51908.</title>
        <authorList>
            <consortium name="US DOE Joint Genome Institute"/>
            <person name="Copeland A."/>
            <person name="Lucas S."/>
            <person name="Lapidus A."/>
            <person name="Glavina del Rio T."/>
            <person name="Dalin E."/>
            <person name="Tice H."/>
            <person name="Bruce D."/>
            <person name="Goodwin L."/>
            <person name="Pitluck S."/>
            <person name="Sims D."/>
            <person name="Brettin T."/>
            <person name="Detter J.C."/>
            <person name="Han C."/>
            <person name="Kuske C.R."/>
            <person name="Schmutz J."/>
            <person name="Larimer F."/>
            <person name="Land M."/>
            <person name="Hauser L."/>
            <person name="Kyrpides N."/>
            <person name="Lykidis A."/>
            <person name="Zhao J.-S."/>
            <person name="Richardson P."/>
        </authorList>
    </citation>
    <scope>NUCLEOTIDE SEQUENCE [LARGE SCALE GENOMIC DNA]</scope>
    <source>
        <strain evidence="2">ATCC 51908 / MS32</strain>
    </source>
</reference>